<dbReference type="Proteomes" id="UP000299102">
    <property type="component" value="Unassembled WGS sequence"/>
</dbReference>
<dbReference type="AlphaFoldDB" id="A0A4C1XKB7"/>
<evidence type="ECO:0000313" key="2">
    <source>
        <dbReference type="Proteomes" id="UP000299102"/>
    </source>
</evidence>
<proteinExistence type="predicted"/>
<sequence length="160" mass="16943">MLKSNAILNPERGFLSGVKSNRSLLASLGYLSYRSCVSSSRRRRWSSGVPDSRRAWSAFEAQLLRSEKEFVRGDVIGTFPNSIIPYGCRPTCPTDRANAIVRGPGGRHLAGGRREKATGGNTEEMTICAPAPAAPPVGGPAPALRYGARCAGDILGGLLG</sequence>
<keyword evidence="2" id="KW-1185">Reference proteome</keyword>
<reference evidence="1 2" key="1">
    <citation type="journal article" date="2019" name="Commun. Biol.">
        <title>The bagworm genome reveals a unique fibroin gene that provides high tensile strength.</title>
        <authorList>
            <person name="Kono N."/>
            <person name="Nakamura H."/>
            <person name="Ohtoshi R."/>
            <person name="Tomita M."/>
            <person name="Numata K."/>
            <person name="Arakawa K."/>
        </authorList>
    </citation>
    <scope>NUCLEOTIDE SEQUENCE [LARGE SCALE GENOMIC DNA]</scope>
</reference>
<evidence type="ECO:0000313" key="1">
    <source>
        <dbReference type="EMBL" id="GBP62655.1"/>
    </source>
</evidence>
<accession>A0A4C1XKB7</accession>
<dbReference type="EMBL" id="BGZK01000846">
    <property type="protein sequence ID" value="GBP62655.1"/>
    <property type="molecule type" value="Genomic_DNA"/>
</dbReference>
<protein>
    <submittedName>
        <fullName evidence="1">Uncharacterized protein</fullName>
    </submittedName>
</protein>
<name>A0A4C1XKB7_EUMVA</name>
<organism evidence="1 2">
    <name type="scientific">Eumeta variegata</name>
    <name type="common">Bagworm moth</name>
    <name type="synonym">Eumeta japonica</name>
    <dbReference type="NCBI Taxonomy" id="151549"/>
    <lineage>
        <taxon>Eukaryota</taxon>
        <taxon>Metazoa</taxon>
        <taxon>Ecdysozoa</taxon>
        <taxon>Arthropoda</taxon>
        <taxon>Hexapoda</taxon>
        <taxon>Insecta</taxon>
        <taxon>Pterygota</taxon>
        <taxon>Neoptera</taxon>
        <taxon>Endopterygota</taxon>
        <taxon>Lepidoptera</taxon>
        <taxon>Glossata</taxon>
        <taxon>Ditrysia</taxon>
        <taxon>Tineoidea</taxon>
        <taxon>Psychidae</taxon>
        <taxon>Oiketicinae</taxon>
        <taxon>Eumeta</taxon>
    </lineage>
</organism>
<gene>
    <name evidence="1" type="ORF">EVAR_51901_1</name>
</gene>
<comment type="caution">
    <text evidence="1">The sequence shown here is derived from an EMBL/GenBank/DDBJ whole genome shotgun (WGS) entry which is preliminary data.</text>
</comment>